<evidence type="ECO:0000313" key="12">
    <source>
        <dbReference type="Proteomes" id="UP000175677"/>
    </source>
</evidence>
<keyword evidence="7" id="KW-0869">Chloride channel</keyword>
<comment type="subcellular location">
    <subcellularLocation>
        <location evidence="1">Membrane</location>
        <topology evidence="1">Multi-pass membrane protein</topology>
    </subcellularLocation>
</comment>
<feature type="transmembrane region" description="Helical" evidence="10">
    <location>
        <begin position="214"/>
        <end position="235"/>
    </location>
</feature>
<accession>A0ABX3BMQ6</accession>
<evidence type="ECO:0000256" key="10">
    <source>
        <dbReference type="SAM" id="Phobius"/>
    </source>
</evidence>
<feature type="transmembrane region" description="Helical" evidence="10">
    <location>
        <begin position="344"/>
        <end position="368"/>
    </location>
</feature>
<dbReference type="PRINTS" id="PR00762">
    <property type="entry name" value="CLCHANNEL"/>
</dbReference>
<dbReference type="PANTHER" id="PTHR43427:SF6">
    <property type="entry name" value="CHLORIDE CHANNEL PROTEIN CLC-E"/>
    <property type="match status" value="1"/>
</dbReference>
<evidence type="ECO:0000256" key="3">
    <source>
        <dbReference type="ARBA" id="ARBA00022692"/>
    </source>
</evidence>
<keyword evidence="5" id="KW-0406">Ion transport</keyword>
<feature type="transmembrane region" description="Helical" evidence="10">
    <location>
        <begin position="247"/>
        <end position="269"/>
    </location>
</feature>
<evidence type="ECO:0000256" key="8">
    <source>
        <dbReference type="ARBA" id="ARBA00023214"/>
    </source>
</evidence>
<protein>
    <submittedName>
        <fullName evidence="11">Chloride channel protein EriC</fullName>
    </submittedName>
</protein>
<evidence type="ECO:0000256" key="5">
    <source>
        <dbReference type="ARBA" id="ARBA00023065"/>
    </source>
</evidence>
<dbReference type="EMBL" id="MDJC01000031">
    <property type="protein sequence ID" value="OEY75547.1"/>
    <property type="molecule type" value="Genomic_DNA"/>
</dbReference>
<keyword evidence="3 10" id="KW-0812">Transmembrane</keyword>
<evidence type="ECO:0000313" key="11">
    <source>
        <dbReference type="EMBL" id="OEY75547.1"/>
    </source>
</evidence>
<dbReference type="Gene3D" id="1.10.3080.10">
    <property type="entry name" value="Clc chloride channel"/>
    <property type="match status" value="1"/>
</dbReference>
<keyword evidence="12" id="KW-1185">Reference proteome</keyword>
<organism evidence="11 12">
    <name type="scientific">Haemophilus quentini</name>
    <dbReference type="NCBI Taxonomy" id="123834"/>
    <lineage>
        <taxon>Bacteria</taxon>
        <taxon>Pseudomonadati</taxon>
        <taxon>Pseudomonadota</taxon>
        <taxon>Gammaproteobacteria</taxon>
        <taxon>Pasteurellales</taxon>
        <taxon>Pasteurellaceae</taxon>
        <taxon>Haemophilus</taxon>
    </lineage>
</organism>
<sequence length="463" mass="50578">MIMLRSLKFHLRYFFHKKLRQTHRISHKSLEFICLIIGATFVSLFSFGFAKLSDLGLELNTHWSSKYPIAVWFVLPLGMACLTWFTKKYTPYVGGSGIPQVIASINLPHSSYKTKLVEFSHTIWKIPLTFLAMLIGASVGREGPSVQVGAAVMLAWGNYCRKHNLAFRGLSTNELLATGAAGGLAAAFNAPLSGVIFAIEELGRGVMLRWERRVLMGVLAAGFILVAIQGNSPYFPRYQGATSVSYLYLWLAICGVACGILGGIFGRLLAKGLAGLSPEKWRGWIRQHPIYIALLLGLVLAALGSYTHGQTYGTGYEVVAHALEGQAINPEIGILKLLATVTTYWNGIAGGIFTPSLTTGAGIGTMLWDFSGGMVDQRFLVILCMAAFLAGGTQSPVTASVVVMEMTGAQPVLIWLLISSIIASIISRQFSPKPFYHFAAGRFRQQMQARQAEELRSKTEQEK</sequence>
<dbReference type="InterPro" id="IPR001807">
    <property type="entry name" value="ClC"/>
</dbReference>
<evidence type="ECO:0000256" key="7">
    <source>
        <dbReference type="ARBA" id="ARBA00023173"/>
    </source>
</evidence>
<evidence type="ECO:0000256" key="6">
    <source>
        <dbReference type="ARBA" id="ARBA00023136"/>
    </source>
</evidence>
<dbReference type="SUPFAM" id="SSF81340">
    <property type="entry name" value="Clc chloride channel"/>
    <property type="match status" value="1"/>
</dbReference>
<feature type="transmembrane region" description="Helical" evidence="10">
    <location>
        <begin position="380"/>
        <end position="402"/>
    </location>
</feature>
<comment type="caution">
    <text evidence="11">The sequence shown here is derived from an EMBL/GenBank/DDBJ whole genome shotgun (WGS) entry which is preliminary data.</text>
</comment>
<dbReference type="InterPro" id="IPR050368">
    <property type="entry name" value="ClC-type_chloride_channel"/>
</dbReference>
<keyword evidence="9" id="KW-0407">Ion channel</keyword>
<evidence type="ECO:0000256" key="2">
    <source>
        <dbReference type="ARBA" id="ARBA00022448"/>
    </source>
</evidence>
<dbReference type="Pfam" id="PF00654">
    <property type="entry name" value="Voltage_CLC"/>
    <property type="match status" value="1"/>
</dbReference>
<keyword evidence="4 10" id="KW-1133">Transmembrane helix</keyword>
<dbReference type="CDD" id="cd01034">
    <property type="entry name" value="EriC_like"/>
    <property type="match status" value="1"/>
</dbReference>
<name>A0ABX3BMQ6_9PAST</name>
<dbReference type="InterPro" id="IPR014743">
    <property type="entry name" value="Cl-channel_core"/>
</dbReference>
<proteinExistence type="predicted"/>
<evidence type="ECO:0000256" key="4">
    <source>
        <dbReference type="ARBA" id="ARBA00022989"/>
    </source>
</evidence>
<feature type="transmembrane region" description="Helical" evidence="10">
    <location>
        <begin position="290"/>
        <end position="308"/>
    </location>
</feature>
<feature type="transmembrane region" description="Helical" evidence="10">
    <location>
        <begin position="69"/>
        <end position="86"/>
    </location>
</feature>
<feature type="transmembrane region" description="Helical" evidence="10">
    <location>
        <begin position="30"/>
        <end position="49"/>
    </location>
</feature>
<reference evidence="11 12" key="1">
    <citation type="submission" date="2016-08" db="EMBL/GenBank/DDBJ databases">
        <authorList>
            <person name="Eshaghi A."/>
            <person name="Soares D."/>
            <person name="Kus J."/>
            <person name="Richardson D."/>
            <person name="Li A."/>
            <person name="Patel S.N."/>
        </authorList>
    </citation>
    <scope>NUCLEOTIDE SEQUENCE [LARGE SCALE GENOMIC DNA]</scope>
    <source>
        <strain evidence="11 12">C860</strain>
    </source>
</reference>
<keyword evidence="6 10" id="KW-0472">Membrane</keyword>
<dbReference type="Proteomes" id="UP000175677">
    <property type="component" value="Unassembled WGS sequence"/>
</dbReference>
<gene>
    <name evidence="11" type="ORF">BFQ30_10065</name>
</gene>
<evidence type="ECO:0000256" key="1">
    <source>
        <dbReference type="ARBA" id="ARBA00004141"/>
    </source>
</evidence>
<keyword evidence="8" id="KW-0868">Chloride</keyword>
<dbReference type="PANTHER" id="PTHR43427">
    <property type="entry name" value="CHLORIDE CHANNEL PROTEIN CLC-E"/>
    <property type="match status" value="1"/>
</dbReference>
<feature type="transmembrane region" description="Helical" evidence="10">
    <location>
        <begin position="408"/>
        <end position="426"/>
    </location>
</feature>
<keyword evidence="2" id="KW-0813">Transport</keyword>
<evidence type="ECO:0000256" key="9">
    <source>
        <dbReference type="ARBA" id="ARBA00023303"/>
    </source>
</evidence>